<evidence type="ECO:0000313" key="2">
    <source>
        <dbReference type="Proteomes" id="UP000288804"/>
    </source>
</evidence>
<reference evidence="2" key="1">
    <citation type="submission" date="2018-09" db="EMBL/GenBank/DDBJ databases">
        <title>Yersinia hibernicus sp. nov.</title>
        <authorList>
            <person name="Nguyen S.V."/>
            <person name="Mundanda D.M."/>
            <person name="Anes J."/>
            <person name="Fanning S."/>
        </authorList>
    </citation>
    <scope>NUCLEOTIDE SEQUENCE [LARGE SCALE GENOMIC DNA]</scope>
    <source>
        <strain evidence="2">CFS1934</strain>
    </source>
</reference>
<dbReference type="EMBL" id="CP032487">
    <property type="protein sequence ID" value="QAX80339.1"/>
    <property type="molecule type" value="Genomic_DNA"/>
</dbReference>
<accession>A0ABX5R4I8</accession>
<evidence type="ECO:0000313" key="1">
    <source>
        <dbReference type="EMBL" id="QAX80339.1"/>
    </source>
</evidence>
<name>A0ABX5R4I8_9GAMM</name>
<keyword evidence="2" id="KW-1185">Reference proteome</keyword>
<gene>
    <name evidence="1" type="ORF">D5F51_18450</name>
</gene>
<proteinExistence type="predicted"/>
<protein>
    <recommendedName>
        <fullName evidence="3">Secreted protein</fullName>
    </recommendedName>
</protein>
<organism evidence="1 2">
    <name type="scientific">Yersinia hibernica</name>
    <dbReference type="NCBI Taxonomy" id="2339259"/>
    <lineage>
        <taxon>Bacteria</taxon>
        <taxon>Pseudomonadati</taxon>
        <taxon>Pseudomonadota</taxon>
        <taxon>Gammaproteobacteria</taxon>
        <taxon>Enterobacterales</taxon>
        <taxon>Yersiniaceae</taxon>
        <taxon>Yersinia</taxon>
    </lineage>
</organism>
<dbReference type="Proteomes" id="UP000288804">
    <property type="component" value="Chromosome"/>
</dbReference>
<evidence type="ECO:0008006" key="3">
    <source>
        <dbReference type="Google" id="ProtNLM"/>
    </source>
</evidence>
<sequence>MMLPARMNINSVVMFRTLLIKLMNIRLLSASSDQSSQTRWSEIVQPVKESVLPATVRLAPFFAQSSEVFHD</sequence>